<dbReference type="PANTHER" id="PTHR32472">
    <property type="entry name" value="DNA REPAIR PROTEIN RADA"/>
    <property type="match status" value="1"/>
</dbReference>
<keyword evidence="16" id="KW-1185">Reference proteome</keyword>
<keyword evidence="6 13" id="KW-0862">Zinc</keyword>
<comment type="function">
    <text evidence="11">Plays a role in repairing double-strand DNA breaks, probably involving stabilizing or processing branched DNA or blocked replication forks.</text>
</comment>
<evidence type="ECO:0000313" key="16">
    <source>
        <dbReference type="Proteomes" id="UP000030647"/>
    </source>
</evidence>
<evidence type="ECO:0000256" key="7">
    <source>
        <dbReference type="ARBA" id="ARBA00022840"/>
    </source>
</evidence>
<feature type="domain" description="RecA family profile 1" evidence="14">
    <location>
        <begin position="71"/>
        <end position="221"/>
    </location>
</feature>
<dbReference type="Proteomes" id="UP000030647">
    <property type="component" value="Unassembled WGS sequence"/>
</dbReference>
<evidence type="ECO:0000256" key="9">
    <source>
        <dbReference type="ARBA" id="ARBA00023125"/>
    </source>
</evidence>
<dbReference type="InterPro" id="IPR027417">
    <property type="entry name" value="P-loop_NTPase"/>
</dbReference>
<feature type="short sequence motif" description="RadA KNRFG motif" evidence="11">
    <location>
        <begin position="258"/>
        <end position="262"/>
    </location>
</feature>
<keyword evidence="2 11" id="KW-0547">Nucleotide-binding</keyword>
<evidence type="ECO:0000256" key="4">
    <source>
        <dbReference type="ARBA" id="ARBA00022771"/>
    </source>
</evidence>
<keyword evidence="4 13" id="KW-0863">Zinc-finger</keyword>
<evidence type="ECO:0000256" key="1">
    <source>
        <dbReference type="ARBA" id="ARBA00022723"/>
    </source>
</evidence>
<dbReference type="GO" id="GO:0005829">
    <property type="term" value="C:cytosol"/>
    <property type="evidence" value="ECO:0007669"/>
    <property type="project" value="TreeGrafter"/>
</dbReference>
<comment type="similarity">
    <text evidence="11 13">Belongs to the RecA family. RadA subfamily.</text>
</comment>
<feature type="binding site" evidence="11">
    <location>
        <begin position="100"/>
        <end position="107"/>
    </location>
    <ligand>
        <name>ATP</name>
        <dbReference type="ChEBI" id="CHEBI:30616"/>
    </ligand>
</feature>
<evidence type="ECO:0000256" key="3">
    <source>
        <dbReference type="ARBA" id="ARBA00022763"/>
    </source>
</evidence>
<comment type="function">
    <text evidence="13">DNA-dependent ATPase involved in processing of recombination intermediates, plays a role in repairing DNA breaks. Stimulates the branch migration of RecA-mediated strand transfer reactions, allowing the 3' invading strand to extend heteroduplex DNA faster. Binds ssDNA in the presence of ADP but not other nucleotides, has ATPase activity that is stimulated by ssDNA and various branched DNA structures, but inhibited by SSB. Does not have RecA's homology-searching function.</text>
</comment>
<keyword evidence="8 11" id="KW-0346">Stress response</keyword>
<dbReference type="SMART" id="SM00382">
    <property type="entry name" value="AAA"/>
    <property type="match status" value="1"/>
</dbReference>
<protein>
    <recommendedName>
        <fullName evidence="11 12">DNA repair protein RadA</fullName>
    </recommendedName>
</protein>
<dbReference type="Pfam" id="PF13541">
    <property type="entry name" value="ChlI"/>
    <property type="match status" value="1"/>
</dbReference>
<feature type="region of interest" description="Lon-protease-like" evidence="11">
    <location>
        <begin position="357"/>
        <end position="473"/>
    </location>
</feature>
<dbReference type="PANTHER" id="PTHR32472:SF10">
    <property type="entry name" value="DNA REPAIR PROTEIN RADA-LIKE PROTEIN"/>
    <property type="match status" value="1"/>
</dbReference>
<dbReference type="GO" id="GO:0000725">
    <property type="term" value="P:recombinational repair"/>
    <property type="evidence" value="ECO:0007669"/>
    <property type="project" value="UniProtKB-UniRule"/>
</dbReference>
<evidence type="ECO:0000256" key="8">
    <source>
        <dbReference type="ARBA" id="ARBA00023016"/>
    </source>
</evidence>
<dbReference type="AlphaFoldDB" id="U4TN10"/>
<dbReference type="FunFam" id="3.40.50.300:FF:000050">
    <property type="entry name" value="DNA repair protein RadA"/>
    <property type="match status" value="1"/>
</dbReference>
<dbReference type="InterPro" id="IPR003593">
    <property type="entry name" value="AAA+_ATPase"/>
</dbReference>
<keyword evidence="9 11" id="KW-0238">DNA-binding</keyword>
<dbReference type="GO" id="GO:0016787">
    <property type="term" value="F:hydrolase activity"/>
    <property type="evidence" value="ECO:0007669"/>
    <property type="project" value="UniProtKB-KW"/>
</dbReference>
<dbReference type="GO" id="GO:0003684">
    <property type="term" value="F:damaged DNA binding"/>
    <property type="evidence" value="ECO:0007669"/>
    <property type="project" value="InterPro"/>
</dbReference>
<evidence type="ECO:0000256" key="2">
    <source>
        <dbReference type="ARBA" id="ARBA00022741"/>
    </source>
</evidence>
<evidence type="ECO:0000256" key="11">
    <source>
        <dbReference type="HAMAP-Rule" id="MF_01498"/>
    </source>
</evidence>
<dbReference type="NCBIfam" id="TIGR00416">
    <property type="entry name" value="sms"/>
    <property type="match status" value="1"/>
</dbReference>
<reference evidence="16" key="1">
    <citation type="journal article" date="2013" name="Genome Announc.">
        <title>Whole-Genome Sequencing of Lactobacillus shenzhenensis Strain LY-73T.</title>
        <authorList>
            <person name="Lin Z."/>
            <person name="Liu Z."/>
            <person name="Yang R."/>
            <person name="Zou Y."/>
            <person name="Wan D."/>
            <person name="Chen J."/>
            <person name="Guo M."/>
            <person name="Zhao J."/>
            <person name="Fang C."/>
            <person name="Yang R."/>
            <person name="Liu F."/>
        </authorList>
    </citation>
    <scope>NUCLEOTIDE SEQUENCE [LARGE SCALE GENOMIC DNA]</scope>
    <source>
        <strain evidence="16">LY-73</strain>
    </source>
</reference>
<dbReference type="Pfam" id="PF18073">
    <property type="entry name" value="Zn_ribbon_LapB"/>
    <property type="match status" value="1"/>
</dbReference>
<dbReference type="SUPFAM" id="SSF54211">
    <property type="entry name" value="Ribosomal protein S5 domain 2-like"/>
    <property type="match status" value="1"/>
</dbReference>
<dbReference type="HOGENOM" id="CLU_018264_0_1_9"/>
<keyword evidence="7 11" id="KW-0067">ATP-binding</keyword>
<keyword evidence="10 11" id="KW-0234">DNA repair</keyword>
<dbReference type="STRING" id="1231336.L248_1363"/>
<keyword evidence="5" id="KW-0378">Hydrolase</keyword>
<accession>U4TN10</accession>
<organism evidence="15 16">
    <name type="scientific">Schleiferilactobacillus shenzhenensis LY-73</name>
    <dbReference type="NCBI Taxonomy" id="1231336"/>
    <lineage>
        <taxon>Bacteria</taxon>
        <taxon>Bacillati</taxon>
        <taxon>Bacillota</taxon>
        <taxon>Bacilli</taxon>
        <taxon>Lactobacillales</taxon>
        <taxon>Lactobacillaceae</taxon>
        <taxon>Schleiferilactobacillus</taxon>
    </lineage>
</organism>
<dbReference type="PROSITE" id="PS50162">
    <property type="entry name" value="RECA_2"/>
    <property type="match status" value="1"/>
</dbReference>
<evidence type="ECO:0000256" key="5">
    <source>
        <dbReference type="ARBA" id="ARBA00022801"/>
    </source>
</evidence>
<gene>
    <name evidence="11 15" type="primary">radA</name>
    <name evidence="15" type="ORF">L248_1363</name>
</gene>
<comment type="domain">
    <text evidence="11">The middle region has homology to RecA with ATPase motifs including the RadA KNRFG motif, while the C-terminus is homologous to Lon protease.</text>
</comment>
<evidence type="ECO:0000313" key="15">
    <source>
        <dbReference type="EMBL" id="ERL66271.1"/>
    </source>
</evidence>
<dbReference type="SUPFAM" id="SSF52540">
    <property type="entry name" value="P-loop containing nucleoside triphosphate hydrolases"/>
    <property type="match status" value="1"/>
</dbReference>
<dbReference type="EMBL" id="KI271583">
    <property type="protein sequence ID" value="ERL66271.1"/>
    <property type="molecule type" value="Genomic_DNA"/>
</dbReference>
<dbReference type="HAMAP" id="MF_01498">
    <property type="entry name" value="RadA_bact"/>
    <property type="match status" value="1"/>
</dbReference>
<dbReference type="InterPro" id="IPR041166">
    <property type="entry name" value="Rubredoxin_2"/>
</dbReference>
<evidence type="ECO:0000256" key="12">
    <source>
        <dbReference type="NCBIfam" id="TIGR00416"/>
    </source>
</evidence>
<dbReference type="FunFam" id="3.30.230.10:FF:000031">
    <property type="entry name" value="DNA repair protein RadA"/>
    <property type="match status" value="1"/>
</dbReference>
<dbReference type="GO" id="GO:0140664">
    <property type="term" value="F:ATP-dependent DNA damage sensor activity"/>
    <property type="evidence" value="ECO:0007669"/>
    <property type="project" value="InterPro"/>
</dbReference>
<dbReference type="GO" id="GO:0005524">
    <property type="term" value="F:ATP binding"/>
    <property type="evidence" value="ECO:0007669"/>
    <property type="project" value="UniProtKB-UniRule"/>
</dbReference>
<dbReference type="eggNOG" id="COG1066">
    <property type="taxonomic scope" value="Bacteria"/>
</dbReference>
<evidence type="ECO:0000256" key="13">
    <source>
        <dbReference type="RuleBase" id="RU003555"/>
    </source>
</evidence>
<keyword evidence="1 11" id="KW-0479">Metal-binding</keyword>
<evidence type="ECO:0000256" key="6">
    <source>
        <dbReference type="ARBA" id="ARBA00022833"/>
    </source>
</evidence>
<name>U4TN10_9LACO</name>
<dbReference type="InterPro" id="IPR014721">
    <property type="entry name" value="Ribsml_uS5_D2-typ_fold_subgr"/>
</dbReference>
<dbReference type="InterPro" id="IPR020568">
    <property type="entry name" value="Ribosomal_Su5_D2-typ_SF"/>
</dbReference>
<dbReference type="Gene3D" id="3.30.230.10">
    <property type="match status" value="1"/>
</dbReference>
<evidence type="ECO:0000256" key="10">
    <source>
        <dbReference type="ARBA" id="ARBA00023204"/>
    </source>
</evidence>
<dbReference type="GO" id="GO:0008270">
    <property type="term" value="F:zinc ion binding"/>
    <property type="evidence" value="ECO:0007669"/>
    <property type="project" value="UniProtKB-KW"/>
</dbReference>
<dbReference type="PRINTS" id="PR01874">
    <property type="entry name" value="DNAREPAIRADA"/>
</dbReference>
<dbReference type="InterPro" id="IPR020588">
    <property type="entry name" value="RecA_ATP-bd"/>
</dbReference>
<dbReference type="CDD" id="cd01121">
    <property type="entry name" value="RadA_SMS_N"/>
    <property type="match status" value="1"/>
</dbReference>
<dbReference type="Gene3D" id="3.40.50.300">
    <property type="entry name" value="P-loop containing nucleotide triphosphate hydrolases"/>
    <property type="match status" value="1"/>
</dbReference>
<keyword evidence="3 11" id="KW-0227">DNA damage</keyword>
<dbReference type="Pfam" id="PF13481">
    <property type="entry name" value="AAA_25"/>
    <property type="match status" value="1"/>
</dbReference>
<evidence type="ECO:0000259" key="14">
    <source>
        <dbReference type="PROSITE" id="PS50162"/>
    </source>
</evidence>
<sequence>MLLIKAKSRSRYVCQNCGYVSPQYFGRCPNCGAWNQMVEEVVSAADNKKVGGSLNGISSQPVALDAVDLSDNKRIPTRISELDRVLGGGVVPGSLVLIGGDPGIGKSTLLMQVSGSLAATSGQQVLYVTGEESASQVRLRAERLGVHGKNVIVYPETDMDLIRRAIKEVKPGFLVIDSVQTMNEPALASASGSVSQIREVTNELMRIAKNEGVTTFVVGHVTKDGAIAGPKVLEHMVDTVLYFEGDMHHTYRILRAVKNRYGSTNEIGIFSMEEDGLHVVDNPSESFLEERLPHATGSAIVVSMEGTRPILVEIQALMSPTLFGNAKRTTTGIDHNRAALIMAVLEKRANLLLQNQDAYLKATGGVKLDEPAIDLAMAVAVASSYQDAEVDPGDCFVGEIGLTGEIRRVNRIESRIEEAAKLGFKRIFVPKNNLAHYQPTAKIEVIGVTTITQCLQQALKRSKTVQTKGGREA</sequence>
<dbReference type="InterPro" id="IPR004504">
    <property type="entry name" value="DNA_repair_RadA"/>
</dbReference>
<proteinExistence type="inferred from homology"/>